<dbReference type="Gene3D" id="3.40.30.10">
    <property type="entry name" value="Glutaredoxin"/>
    <property type="match status" value="1"/>
</dbReference>
<keyword evidence="1" id="KW-1015">Disulfide bond</keyword>
<evidence type="ECO:0000313" key="3">
    <source>
        <dbReference type="EMBL" id="MBB6095384.1"/>
    </source>
</evidence>
<dbReference type="RefSeq" id="WP_184334764.1">
    <property type="nucleotide sequence ID" value="NZ_JACHHZ010000005.1"/>
</dbReference>
<dbReference type="Proteomes" id="UP000588068">
    <property type="component" value="Unassembled WGS sequence"/>
</dbReference>
<dbReference type="SUPFAM" id="SSF52833">
    <property type="entry name" value="Thioredoxin-like"/>
    <property type="match status" value="1"/>
</dbReference>
<gene>
    <name evidence="3" type="ORF">HNQ60_004274</name>
</gene>
<accession>A0A841HRW0</accession>
<keyword evidence="2" id="KW-0732">Signal</keyword>
<reference evidence="3 4" key="1">
    <citation type="submission" date="2020-08" db="EMBL/GenBank/DDBJ databases">
        <title>Genomic Encyclopedia of Type Strains, Phase IV (KMG-IV): sequencing the most valuable type-strain genomes for metagenomic binning, comparative biology and taxonomic classification.</title>
        <authorList>
            <person name="Goeker M."/>
        </authorList>
    </citation>
    <scope>NUCLEOTIDE SEQUENCE [LARGE SCALE GENOMIC DNA]</scope>
    <source>
        <strain evidence="3 4">DSM 26723</strain>
    </source>
</reference>
<dbReference type="InterPro" id="IPR036249">
    <property type="entry name" value="Thioredoxin-like_sf"/>
</dbReference>
<evidence type="ECO:0000256" key="2">
    <source>
        <dbReference type="SAM" id="SignalP"/>
    </source>
</evidence>
<dbReference type="EMBL" id="JACHHZ010000005">
    <property type="protein sequence ID" value="MBB6095384.1"/>
    <property type="molecule type" value="Genomic_DNA"/>
</dbReference>
<proteinExistence type="predicted"/>
<dbReference type="InterPro" id="IPR008977">
    <property type="entry name" value="PHM/PNGase_F_dom_sf"/>
</dbReference>
<dbReference type="SUPFAM" id="SSF49742">
    <property type="entry name" value="PHM/PNGase F"/>
    <property type="match status" value="2"/>
</dbReference>
<comment type="caution">
    <text evidence="3">The sequence shown here is derived from an EMBL/GenBank/DDBJ whole genome shotgun (WGS) entry which is preliminary data.</text>
</comment>
<evidence type="ECO:0000256" key="1">
    <source>
        <dbReference type="ARBA" id="ARBA00023157"/>
    </source>
</evidence>
<feature type="chain" id="PRO_5032509109" evidence="2">
    <location>
        <begin position="23"/>
        <end position="579"/>
    </location>
</feature>
<name>A0A841HRW0_9GAMM</name>
<keyword evidence="4" id="KW-1185">Reference proteome</keyword>
<protein>
    <submittedName>
        <fullName evidence="3">Peroxiredoxin</fullName>
    </submittedName>
</protein>
<feature type="signal peptide" evidence="2">
    <location>
        <begin position="1"/>
        <end position="22"/>
    </location>
</feature>
<organism evidence="3 4">
    <name type="scientific">Povalibacter uvarum</name>
    <dbReference type="NCBI Taxonomy" id="732238"/>
    <lineage>
        <taxon>Bacteria</taxon>
        <taxon>Pseudomonadati</taxon>
        <taxon>Pseudomonadota</taxon>
        <taxon>Gammaproteobacteria</taxon>
        <taxon>Steroidobacterales</taxon>
        <taxon>Steroidobacteraceae</taxon>
        <taxon>Povalibacter</taxon>
    </lineage>
</organism>
<dbReference type="AlphaFoldDB" id="A0A841HRW0"/>
<dbReference type="InterPro" id="IPR014784">
    <property type="entry name" value="Cu2_ascorb_mOase-like_C"/>
</dbReference>
<dbReference type="Gene3D" id="2.60.120.230">
    <property type="match status" value="1"/>
</dbReference>
<dbReference type="GO" id="GO:0016715">
    <property type="term" value="F:oxidoreductase activity, acting on paired donors, with incorporation or reduction of molecular oxygen, reduced ascorbate as one donor, and incorporation of one atom of oxygen"/>
    <property type="evidence" value="ECO:0007669"/>
    <property type="project" value="InterPro"/>
</dbReference>
<evidence type="ECO:0000313" key="4">
    <source>
        <dbReference type="Proteomes" id="UP000588068"/>
    </source>
</evidence>
<sequence>MNRYVATLTLLSAALVMGSASASSGNRVGDFSLIDQKGYFHQLSYYNDQKAVALLVQGNGSKATAKSLPGFKQASEKYAGKIRFFMLNPLGTQTRASVQQELDKAGLDIPVLMDDAQLVAEGLGVKKMGEVLLVRPGTSEILYRGPAGKHFEAAIDAVLADQPVKKAKAWARGEAVKYPARVAQEKKGVSYSKEIAPILAENCARCHREGGIAPFAMNSHLMVKGFAPMIREVVLTKRMPPGQIDPVIGHFKETYTLTSEEQQKLIHWIEAGAEKDGDVDPLTQLKWPATKWAYGEPDLVIKVPPQDIPATGVLDYIRVAVPIEGMDRDRYVKASQYIAGDRTVLHHTLNSLLPPGAKQEGGFLGGGDPNAARITAYIPGAQPQHEPANTGGLLKKGSTLALQLHYTTNGKATTDASEIGLWFYDENEVPAERMSNQCACIFTRGWTPIPPYAADHEMQQTITIKKDAHIYSMLPHMHFRGKRMRFYADYPNGTSEELLNIAHYNYNWQLDYELTEPKFVPAGTKIRAVGAFDNSKQNKANPDPSREVPWGQQSWDEMFFGSVTYKYVDQGGAKVAKTN</sequence>